<dbReference type="InterPro" id="IPR051911">
    <property type="entry name" value="SDR_oxidoreductase"/>
</dbReference>
<dbReference type="AlphaFoldDB" id="A0AAV9H9S9"/>
<dbReference type="CDD" id="cd05374">
    <property type="entry name" value="17beta-HSD-like_SDR_c"/>
    <property type="match status" value="1"/>
</dbReference>
<proteinExistence type="inferred from homology"/>
<dbReference type="Gene3D" id="3.40.50.720">
    <property type="entry name" value="NAD(P)-binding Rossmann-like Domain"/>
    <property type="match status" value="1"/>
</dbReference>
<dbReference type="SUPFAM" id="SSF51735">
    <property type="entry name" value="NAD(P)-binding Rossmann-fold domains"/>
    <property type="match status" value="1"/>
</dbReference>
<dbReference type="Proteomes" id="UP001321749">
    <property type="component" value="Unassembled WGS sequence"/>
</dbReference>
<dbReference type="InterPro" id="IPR002347">
    <property type="entry name" value="SDR_fam"/>
</dbReference>
<dbReference type="PRINTS" id="PR01397">
    <property type="entry name" value="DHBDHDRGNASE"/>
</dbReference>
<keyword evidence="4" id="KW-1185">Reference proteome</keyword>
<name>A0AAV9H9S9_9PEZI</name>
<evidence type="ECO:0000313" key="3">
    <source>
        <dbReference type="EMBL" id="KAK4456515.1"/>
    </source>
</evidence>
<dbReference type="GO" id="GO:0019290">
    <property type="term" value="P:siderophore biosynthetic process"/>
    <property type="evidence" value="ECO:0007669"/>
    <property type="project" value="InterPro"/>
</dbReference>
<dbReference type="InterPro" id="IPR003560">
    <property type="entry name" value="DHB_DH"/>
</dbReference>
<evidence type="ECO:0000313" key="4">
    <source>
        <dbReference type="Proteomes" id="UP001321749"/>
    </source>
</evidence>
<dbReference type="PANTHER" id="PTHR43976">
    <property type="entry name" value="SHORT CHAIN DEHYDROGENASE"/>
    <property type="match status" value="1"/>
</dbReference>
<dbReference type="PANTHER" id="PTHR43976:SF16">
    <property type="entry name" value="SHORT-CHAIN DEHYDROGENASE_REDUCTASE FAMILY PROTEIN"/>
    <property type="match status" value="1"/>
</dbReference>
<gene>
    <name evidence="3" type="ORF">QBC42DRAFT_281102</name>
</gene>
<dbReference type="EMBL" id="MU865203">
    <property type="protein sequence ID" value="KAK4456515.1"/>
    <property type="molecule type" value="Genomic_DNA"/>
</dbReference>
<evidence type="ECO:0000256" key="1">
    <source>
        <dbReference type="ARBA" id="ARBA00006484"/>
    </source>
</evidence>
<sequence>MSNPTSLSNPIWLITGASSGFGKSIAREALSRGHRVIATARSTSRLSALQSLGASVLALDVTSSESDLATVIREAASIYGGVSHVANCAGYILEGAVEETTEKEVHDVFSTNVFGTVNVARAVVPYLREAADRGGKPVMATFGSMMSWWSSAAVSLYCSTKFAVSGLTEGLYEEWKPFGISVCCVEPGATRTEFLSNRAEGGDHRIKTAKQLDVYQGTTAASMREATDAYNGKQPGDVDRCAKAIVDVLTREGLSKGKEIPMRLALGSDCLATVRAKCESTLKLVEEWEEVTAYVDGEGAKH</sequence>
<comment type="caution">
    <text evidence="3">The sequence shown here is derived from an EMBL/GenBank/DDBJ whole genome shotgun (WGS) entry which is preliminary data.</text>
</comment>
<organism evidence="3 4">
    <name type="scientific">Cladorrhinum samala</name>
    <dbReference type="NCBI Taxonomy" id="585594"/>
    <lineage>
        <taxon>Eukaryota</taxon>
        <taxon>Fungi</taxon>
        <taxon>Dikarya</taxon>
        <taxon>Ascomycota</taxon>
        <taxon>Pezizomycotina</taxon>
        <taxon>Sordariomycetes</taxon>
        <taxon>Sordariomycetidae</taxon>
        <taxon>Sordariales</taxon>
        <taxon>Podosporaceae</taxon>
        <taxon>Cladorrhinum</taxon>
    </lineage>
</organism>
<accession>A0AAV9H9S9</accession>
<evidence type="ECO:0000256" key="2">
    <source>
        <dbReference type="ARBA" id="ARBA00023002"/>
    </source>
</evidence>
<dbReference type="Pfam" id="PF00106">
    <property type="entry name" value="adh_short"/>
    <property type="match status" value="1"/>
</dbReference>
<keyword evidence="2" id="KW-0560">Oxidoreductase</keyword>
<dbReference type="GO" id="GO:0008667">
    <property type="term" value="F:2,3-dihydro-2,3-dihydroxybenzoate dehydrogenase activity"/>
    <property type="evidence" value="ECO:0007669"/>
    <property type="project" value="InterPro"/>
</dbReference>
<dbReference type="InterPro" id="IPR036291">
    <property type="entry name" value="NAD(P)-bd_dom_sf"/>
</dbReference>
<reference evidence="3" key="2">
    <citation type="submission" date="2023-06" db="EMBL/GenBank/DDBJ databases">
        <authorList>
            <consortium name="Lawrence Berkeley National Laboratory"/>
            <person name="Mondo S.J."/>
            <person name="Hensen N."/>
            <person name="Bonometti L."/>
            <person name="Westerberg I."/>
            <person name="Brannstrom I.O."/>
            <person name="Guillou S."/>
            <person name="Cros-Aarteil S."/>
            <person name="Calhoun S."/>
            <person name="Haridas S."/>
            <person name="Kuo A."/>
            <person name="Pangilinan J."/>
            <person name="Riley R."/>
            <person name="Labutti K."/>
            <person name="Andreopoulos B."/>
            <person name="Lipzen A."/>
            <person name="Chen C."/>
            <person name="Yanf M."/>
            <person name="Daum C."/>
            <person name="Ng V."/>
            <person name="Clum A."/>
            <person name="Steindorff A."/>
            <person name="Ohm R."/>
            <person name="Martin F."/>
            <person name="Silar P."/>
            <person name="Natvig D."/>
            <person name="Lalanne C."/>
            <person name="Gautier V."/>
            <person name="Ament-Velasquez S.L."/>
            <person name="Kruys A."/>
            <person name="Hutchinson M.I."/>
            <person name="Powell A.J."/>
            <person name="Barry K."/>
            <person name="Miller A.N."/>
            <person name="Grigoriev I.V."/>
            <person name="Debuchy R."/>
            <person name="Gladieux P."/>
            <person name="Thoren M.H."/>
            <person name="Johannesson H."/>
        </authorList>
    </citation>
    <scope>NUCLEOTIDE SEQUENCE</scope>
    <source>
        <strain evidence="3">PSN324</strain>
    </source>
</reference>
<comment type="similarity">
    <text evidence="1">Belongs to the short-chain dehydrogenases/reductases (SDR) family.</text>
</comment>
<reference evidence="3" key="1">
    <citation type="journal article" date="2023" name="Mol. Phylogenet. Evol.">
        <title>Genome-scale phylogeny and comparative genomics of the fungal order Sordariales.</title>
        <authorList>
            <person name="Hensen N."/>
            <person name="Bonometti L."/>
            <person name="Westerberg I."/>
            <person name="Brannstrom I.O."/>
            <person name="Guillou S."/>
            <person name="Cros-Aarteil S."/>
            <person name="Calhoun S."/>
            <person name="Haridas S."/>
            <person name="Kuo A."/>
            <person name="Mondo S."/>
            <person name="Pangilinan J."/>
            <person name="Riley R."/>
            <person name="LaButti K."/>
            <person name="Andreopoulos B."/>
            <person name="Lipzen A."/>
            <person name="Chen C."/>
            <person name="Yan M."/>
            <person name="Daum C."/>
            <person name="Ng V."/>
            <person name="Clum A."/>
            <person name="Steindorff A."/>
            <person name="Ohm R.A."/>
            <person name="Martin F."/>
            <person name="Silar P."/>
            <person name="Natvig D.O."/>
            <person name="Lalanne C."/>
            <person name="Gautier V."/>
            <person name="Ament-Velasquez S.L."/>
            <person name="Kruys A."/>
            <person name="Hutchinson M.I."/>
            <person name="Powell A.J."/>
            <person name="Barry K."/>
            <person name="Miller A.N."/>
            <person name="Grigoriev I.V."/>
            <person name="Debuchy R."/>
            <person name="Gladieux P."/>
            <person name="Hiltunen Thoren M."/>
            <person name="Johannesson H."/>
        </authorList>
    </citation>
    <scope>NUCLEOTIDE SEQUENCE</scope>
    <source>
        <strain evidence="3">PSN324</strain>
    </source>
</reference>
<protein>
    <submittedName>
        <fullName evidence="3">Oxidoreductase YusZ</fullName>
    </submittedName>
</protein>